<dbReference type="GO" id="GO:0030036">
    <property type="term" value="P:actin cytoskeleton organization"/>
    <property type="evidence" value="ECO:0007669"/>
    <property type="project" value="TreeGrafter"/>
</dbReference>
<dbReference type="InterPro" id="IPR001781">
    <property type="entry name" value="Znf_LIM"/>
</dbReference>
<dbReference type="AlphaFoldDB" id="A0AAD6XMI5"/>
<keyword evidence="2" id="KW-0488">Methylation</keyword>
<name>A0AAD6XMI5_9AGAR</name>
<sequence>MASFGGSAICPRCTKAVYAAEQIMGPGRKFYHKPCLACMTCKKRLDSFTLLEHDQQPYCKSCHAKNFGTHNVANRPDPPRTPPRKPTTPIASPSSDGVPSPLGRPSNTGRFGAADLPRTVQLSPTRALDDELADADDVRPHTPENGAPDGTGEWSPTEEELTPSRAMRPVAQRYATAAAVQRRHMTGDGAPSPTPLPRTLTGGGSPSPRRYGGDNPACARCAKSVYFAEQVKAVGKIWHKGCLRCTACAALLDSNRLRDHDGDPLCAACHKKLHGPQGLNK</sequence>
<evidence type="ECO:0000256" key="1">
    <source>
        <dbReference type="ARBA" id="ARBA00004123"/>
    </source>
</evidence>
<dbReference type="PANTHER" id="PTHR24215:SF35">
    <property type="entry name" value="MUSCLE LIM PROTEIN MLP84B"/>
    <property type="match status" value="1"/>
</dbReference>
<evidence type="ECO:0000256" key="11">
    <source>
        <dbReference type="PROSITE-ProRule" id="PRU00125"/>
    </source>
</evidence>
<dbReference type="PROSITE" id="PS00478">
    <property type="entry name" value="LIM_DOMAIN_1"/>
    <property type="match status" value="2"/>
</dbReference>
<keyword evidence="7 11" id="KW-0440">LIM domain</keyword>
<organism evidence="14 15">
    <name type="scientific">Mycena belliarum</name>
    <dbReference type="NCBI Taxonomy" id="1033014"/>
    <lineage>
        <taxon>Eukaryota</taxon>
        <taxon>Fungi</taxon>
        <taxon>Dikarya</taxon>
        <taxon>Basidiomycota</taxon>
        <taxon>Agaricomycotina</taxon>
        <taxon>Agaricomycetes</taxon>
        <taxon>Agaricomycetidae</taxon>
        <taxon>Agaricales</taxon>
        <taxon>Marasmiineae</taxon>
        <taxon>Mycenaceae</taxon>
        <taxon>Mycena</taxon>
    </lineage>
</organism>
<keyword evidence="15" id="KW-1185">Reference proteome</keyword>
<reference evidence="14" key="1">
    <citation type="submission" date="2023-03" db="EMBL/GenBank/DDBJ databases">
        <title>Massive genome expansion in bonnet fungi (Mycena s.s.) driven by repeated elements and novel gene families across ecological guilds.</title>
        <authorList>
            <consortium name="Lawrence Berkeley National Laboratory"/>
            <person name="Harder C.B."/>
            <person name="Miyauchi S."/>
            <person name="Viragh M."/>
            <person name="Kuo A."/>
            <person name="Thoen E."/>
            <person name="Andreopoulos B."/>
            <person name="Lu D."/>
            <person name="Skrede I."/>
            <person name="Drula E."/>
            <person name="Henrissat B."/>
            <person name="Morin E."/>
            <person name="Kohler A."/>
            <person name="Barry K."/>
            <person name="LaButti K."/>
            <person name="Morin E."/>
            <person name="Salamov A."/>
            <person name="Lipzen A."/>
            <person name="Mereny Z."/>
            <person name="Hegedus B."/>
            <person name="Baldrian P."/>
            <person name="Stursova M."/>
            <person name="Weitz H."/>
            <person name="Taylor A."/>
            <person name="Grigoriev I.V."/>
            <person name="Nagy L.G."/>
            <person name="Martin F."/>
            <person name="Kauserud H."/>
        </authorList>
    </citation>
    <scope>NUCLEOTIDE SEQUENCE</scope>
    <source>
        <strain evidence="14">CBHHK173m</strain>
    </source>
</reference>
<dbReference type="GO" id="GO:0005634">
    <property type="term" value="C:nucleus"/>
    <property type="evidence" value="ECO:0007669"/>
    <property type="project" value="UniProtKB-SubCell"/>
</dbReference>
<gene>
    <name evidence="14" type="ORF">B0H15DRAFT_866109</name>
</gene>
<evidence type="ECO:0000256" key="4">
    <source>
        <dbReference type="ARBA" id="ARBA00022737"/>
    </source>
</evidence>
<evidence type="ECO:0000256" key="6">
    <source>
        <dbReference type="ARBA" id="ARBA00022990"/>
    </source>
</evidence>
<keyword evidence="8" id="KW-0539">Nucleus</keyword>
<keyword evidence="3 11" id="KW-0479">Metal-binding</keyword>
<feature type="domain" description="LIM zinc-binding" evidence="13">
    <location>
        <begin position="216"/>
        <end position="276"/>
    </location>
</feature>
<dbReference type="Pfam" id="PF00412">
    <property type="entry name" value="LIM"/>
    <property type="match status" value="2"/>
</dbReference>
<dbReference type="GO" id="GO:0046872">
    <property type="term" value="F:metal ion binding"/>
    <property type="evidence" value="ECO:0007669"/>
    <property type="project" value="UniProtKB-KW"/>
</dbReference>
<dbReference type="CDD" id="cd09326">
    <property type="entry name" value="LIM_CRP_like"/>
    <property type="match status" value="2"/>
</dbReference>
<feature type="region of interest" description="Disordered" evidence="12">
    <location>
        <begin position="70"/>
        <end position="212"/>
    </location>
</feature>
<keyword evidence="6" id="KW-0007">Acetylation</keyword>
<dbReference type="PROSITE" id="PS50023">
    <property type="entry name" value="LIM_DOMAIN_2"/>
    <property type="match status" value="2"/>
</dbReference>
<dbReference type="GO" id="GO:0030695">
    <property type="term" value="F:GTPase regulator activity"/>
    <property type="evidence" value="ECO:0007669"/>
    <property type="project" value="UniProtKB-ARBA"/>
</dbReference>
<comment type="subcellular location">
    <subcellularLocation>
        <location evidence="1">Nucleus</location>
    </subcellularLocation>
</comment>
<evidence type="ECO:0000256" key="10">
    <source>
        <dbReference type="ARBA" id="ARBA00072537"/>
    </source>
</evidence>
<evidence type="ECO:0000256" key="3">
    <source>
        <dbReference type="ARBA" id="ARBA00022723"/>
    </source>
</evidence>
<feature type="domain" description="LIM zinc-binding" evidence="13">
    <location>
        <begin position="8"/>
        <end position="69"/>
    </location>
</feature>
<dbReference type="GO" id="GO:0005737">
    <property type="term" value="C:cytoplasm"/>
    <property type="evidence" value="ECO:0007669"/>
    <property type="project" value="TreeGrafter"/>
</dbReference>
<evidence type="ECO:0000256" key="2">
    <source>
        <dbReference type="ARBA" id="ARBA00022481"/>
    </source>
</evidence>
<comment type="function">
    <text evidence="9">Seems to have a role in zinc absorption and may function as an intracellular zinc transport protein.</text>
</comment>
<comment type="caution">
    <text evidence="14">The sequence shown here is derived from an EMBL/GenBank/DDBJ whole genome shotgun (WGS) entry which is preliminary data.</text>
</comment>
<evidence type="ECO:0000313" key="14">
    <source>
        <dbReference type="EMBL" id="KAJ7075632.1"/>
    </source>
</evidence>
<evidence type="ECO:0000256" key="8">
    <source>
        <dbReference type="ARBA" id="ARBA00023242"/>
    </source>
</evidence>
<evidence type="ECO:0000256" key="5">
    <source>
        <dbReference type="ARBA" id="ARBA00022833"/>
    </source>
</evidence>
<evidence type="ECO:0000256" key="12">
    <source>
        <dbReference type="SAM" id="MobiDB-lite"/>
    </source>
</evidence>
<dbReference type="SUPFAM" id="SSF57716">
    <property type="entry name" value="Glucocorticoid receptor-like (DNA-binding domain)"/>
    <property type="match status" value="4"/>
</dbReference>
<evidence type="ECO:0000313" key="15">
    <source>
        <dbReference type="Proteomes" id="UP001222325"/>
    </source>
</evidence>
<keyword evidence="5 11" id="KW-0862">Zinc</keyword>
<protein>
    <recommendedName>
        <fullName evidence="10">Cysteine-rich protein 1</fullName>
    </recommendedName>
</protein>
<dbReference type="PANTHER" id="PTHR24215">
    <property type="entry name" value="RHO-GTPASE-ACTIVATING PROTEIN LRG1"/>
    <property type="match status" value="1"/>
</dbReference>
<dbReference type="SMART" id="SM00132">
    <property type="entry name" value="LIM"/>
    <property type="match status" value="2"/>
</dbReference>
<dbReference type="EMBL" id="JARJCN010000091">
    <property type="protein sequence ID" value="KAJ7075632.1"/>
    <property type="molecule type" value="Genomic_DNA"/>
</dbReference>
<dbReference type="Gene3D" id="2.10.110.10">
    <property type="entry name" value="Cysteine Rich Protein"/>
    <property type="match status" value="2"/>
</dbReference>
<dbReference type="Proteomes" id="UP001222325">
    <property type="component" value="Unassembled WGS sequence"/>
</dbReference>
<dbReference type="FunFam" id="2.10.110.10:FF:000001">
    <property type="entry name" value="Cysteine and glycine-rich protein 1"/>
    <property type="match status" value="1"/>
</dbReference>
<proteinExistence type="predicted"/>
<evidence type="ECO:0000256" key="7">
    <source>
        <dbReference type="ARBA" id="ARBA00023038"/>
    </source>
</evidence>
<accession>A0AAD6XMI5</accession>
<evidence type="ECO:0000259" key="13">
    <source>
        <dbReference type="PROSITE" id="PS50023"/>
    </source>
</evidence>
<dbReference type="FunFam" id="2.10.110.10:FF:000054">
    <property type="entry name" value="Cysteine-rich protein 1"/>
    <property type="match status" value="1"/>
</dbReference>
<evidence type="ECO:0000256" key="9">
    <source>
        <dbReference type="ARBA" id="ARBA00055254"/>
    </source>
</evidence>
<keyword evidence="4" id="KW-0677">Repeat</keyword>